<accession>A0A7C8VJW3</accession>
<evidence type="ECO:0000313" key="2">
    <source>
        <dbReference type="EMBL" id="KAF3284846.1"/>
    </source>
</evidence>
<gene>
    <name evidence="2" type="ORF">TWF970_011125</name>
</gene>
<protein>
    <submittedName>
        <fullName evidence="2">Uncharacterized protein</fullName>
    </submittedName>
</protein>
<sequence length="224" mass="24653">MAKTAPTTAPAKVVKTKAVTSGVTKVTKATKAKAAKTTTTKTKTKTTETTTTTTTTATTKTTKTTKAARAAPRRGAPTATVERLSGMEKRRREEMVKRFGEEYTSLVEAANARNGRAAEGHRAEAEKGKREKRKASDMEAPSAAASGPKPKRVRTGRANSGRSLEPKPIEVLLQRASPNLPAQMRPRPWYTGTYVMWTPGTEDFYWRGWWYPDGVDGFVRYQTR</sequence>
<dbReference type="OrthoDB" id="10466817at2759"/>
<dbReference type="AlphaFoldDB" id="A0A7C8VJW3"/>
<feature type="region of interest" description="Disordered" evidence="1">
    <location>
        <begin position="30"/>
        <end position="92"/>
    </location>
</feature>
<feature type="compositionally biased region" description="Basic and acidic residues" evidence="1">
    <location>
        <begin position="116"/>
        <end position="137"/>
    </location>
</feature>
<comment type="caution">
    <text evidence="2">The sequence shown here is derived from an EMBL/GenBank/DDBJ whole genome shotgun (WGS) entry which is preliminary data.</text>
</comment>
<name>A0A7C8VJW3_ORBOL</name>
<proteinExistence type="predicted"/>
<feature type="compositionally biased region" description="Low complexity" evidence="1">
    <location>
        <begin position="35"/>
        <end position="81"/>
    </location>
</feature>
<feature type="region of interest" description="Disordered" evidence="1">
    <location>
        <begin position="110"/>
        <end position="165"/>
    </location>
</feature>
<evidence type="ECO:0000256" key="1">
    <source>
        <dbReference type="SAM" id="MobiDB-lite"/>
    </source>
</evidence>
<dbReference type="Proteomes" id="UP000474640">
    <property type="component" value="Unassembled WGS sequence"/>
</dbReference>
<organism evidence="2 3">
    <name type="scientific">Orbilia oligospora</name>
    <name type="common">Nematode-trapping fungus</name>
    <name type="synonym">Arthrobotrys oligospora</name>
    <dbReference type="NCBI Taxonomy" id="2813651"/>
    <lineage>
        <taxon>Eukaryota</taxon>
        <taxon>Fungi</taxon>
        <taxon>Dikarya</taxon>
        <taxon>Ascomycota</taxon>
        <taxon>Pezizomycotina</taxon>
        <taxon>Orbiliomycetes</taxon>
        <taxon>Orbiliales</taxon>
        <taxon>Orbiliaceae</taxon>
        <taxon>Orbilia</taxon>
    </lineage>
</organism>
<dbReference type="EMBL" id="JAABOJ010000008">
    <property type="protein sequence ID" value="KAF3284846.1"/>
    <property type="molecule type" value="Genomic_DNA"/>
</dbReference>
<reference evidence="2 3" key="1">
    <citation type="submission" date="2020-01" db="EMBL/GenBank/DDBJ databases">
        <authorList>
            <person name="Palmer J.M."/>
        </authorList>
    </citation>
    <scope>NUCLEOTIDE SEQUENCE [LARGE SCALE GENOMIC DNA]</scope>
    <source>
        <strain evidence="2 3">TWF970</strain>
    </source>
</reference>
<evidence type="ECO:0000313" key="3">
    <source>
        <dbReference type="Proteomes" id="UP000474640"/>
    </source>
</evidence>